<name>A0ACC2PLB3_9HYME</name>
<dbReference type="Proteomes" id="UP001239111">
    <property type="component" value="Chromosome 1"/>
</dbReference>
<proteinExistence type="predicted"/>
<gene>
    <name evidence="1" type="ORF">QAD02_019660</name>
</gene>
<protein>
    <submittedName>
        <fullName evidence="1">Uncharacterized protein</fullName>
    </submittedName>
</protein>
<dbReference type="EMBL" id="CM056741">
    <property type="protein sequence ID" value="KAJ8683868.1"/>
    <property type="molecule type" value="Genomic_DNA"/>
</dbReference>
<evidence type="ECO:0000313" key="1">
    <source>
        <dbReference type="EMBL" id="KAJ8683868.1"/>
    </source>
</evidence>
<keyword evidence="2" id="KW-1185">Reference proteome</keyword>
<sequence>MENCAYEDEANKSAHEDVILCSEQNQQHSRSAHDDQGSQQVDPNTLPNAPIVFFSHETEHQSQEHRHHDVNSRQRQQQQQFCSEGHVYEDILYNFRRVETTPEIGCFKRNLTLPLRRECNIPSRGLRSSVNINREQKQKMSNNRASSLKADQPVCTELDDINSLKNWESGRDESLCSGSVSSSERPNRRRRKRDCKHCRNKTASTATIISPKPTQDNYQIQECQLYGQMEPQLDQLHNQSSQLDLEPYKLDKQYVPFANDHNAPPLVYAIGCNAADCTADLANGVDCGNTVEDTDTISLHVAHLQQQQHQQQIPQTSVERSVIGSTKKGRIRAAGMKVNSIYAPEHWQHNEMKETSCSLIFDDHTIQDCDSSFQRTYGSSSTASPSCDNPASLGYSERDIGLTGPLQKPKLSFHRHGWGFYLKYPFPHTMCTKSTILLLIVVLTLLGVGGVAIYIVFEPEKLQVIQQYLRSDTGGFNNSGEVDGEETTENEINFGSSRHTQELMSSTVRYLLTPLLEFRDERESSSSINSNIVPSFNVNEPPKFHDTRPSSEPPISPITSTTFAGRSGNISTVSTNTTPNTTASINITTSLPWVPSVTYSSNSSSKIVDSKNRRPCSMCDPDEVCVAKTADESPYCQIPMVWSDKSECGGLCDLSTQTCHKIDKLSYRCVEMEQVCLDDEWTCLNVFCIPLVKRCDGQMNCYDHSDEFNCECNLETHFHCGNQTSCLPLAMKCDGAVDCYDASDEENCSNKCESTNERMCSNKQQCYLRRRFCDGYKDCNDGSDEPNGCQLGKCNEHEFTCRNGRCIDKTLKCNSNDECGDRSDEQHCKL</sequence>
<organism evidence="1 2">
    <name type="scientific">Eretmocerus hayati</name>
    <dbReference type="NCBI Taxonomy" id="131215"/>
    <lineage>
        <taxon>Eukaryota</taxon>
        <taxon>Metazoa</taxon>
        <taxon>Ecdysozoa</taxon>
        <taxon>Arthropoda</taxon>
        <taxon>Hexapoda</taxon>
        <taxon>Insecta</taxon>
        <taxon>Pterygota</taxon>
        <taxon>Neoptera</taxon>
        <taxon>Endopterygota</taxon>
        <taxon>Hymenoptera</taxon>
        <taxon>Apocrita</taxon>
        <taxon>Proctotrupomorpha</taxon>
        <taxon>Chalcidoidea</taxon>
        <taxon>Aphelinidae</taxon>
        <taxon>Aphelininae</taxon>
        <taxon>Eretmocerus</taxon>
    </lineage>
</organism>
<comment type="caution">
    <text evidence="1">The sequence shown here is derived from an EMBL/GenBank/DDBJ whole genome shotgun (WGS) entry which is preliminary data.</text>
</comment>
<reference evidence="1" key="1">
    <citation type="submission" date="2023-04" db="EMBL/GenBank/DDBJ databases">
        <title>A chromosome-level genome assembly of the parasitoid wasp Eretmocerus hayati.</title>
        <authorList>
            <person name="Zhong Y."/>
            <person name="Liu S."/>
            <person name="Liu Y."/>
        </authorList>
    </citation>
    <scope>NUCLEOTIDE SEQUENCE</scope>
    <source>
        <strain evidence="1">ZJU_SS_LIU_2023</strain>
    </source>
</reference>
<accession>A0ACC2PLB3</accession>
<evidence type="ECO:0000313" key="2">
    <source>
        <dbReference type="Proteomes" id="UP001239111"/>
    </source>
</evidence>